<proteinExistence type="predicted"/>
<gene>
    <name evidence="1" type="ORF">HELGO_WM4521</name>
</gene>
<dbReference type="Gene3D" id="3.40.50.12780">
    <property type="entry name" value="N-terminal domain of ligase-like"/>
    <property type="match status" value="1"/>
</dbReference>
<dbReference type="InterPro" id="IPR012685">
    <property type="entry name" value="CHP02304_F390_synth-rel"/>
</dbReference>
<dbReference type="PANTHER" id="PTHR36932">
    <property type="entry name" value="CAPSULAR POLYSACCHARIDE BIOSYNTHESIS PROTEIN"/>
    <property type="match status" value="1"/>
</dbReference>
<dbReference type="PANTHER" id="PTHR36932:SF1">
    <property type="entry name" value="CAPSULAR POLYSACCHARIDE BIOSYNTHESIS PROTEIN"/>
    <property type="match status" value="1"/>
</dbReference>
<evidence type="ECO:0000313" key="1">
    <source>
        <dbReference type="EMBL" id="CAA6808207.1"/>
    </source>
</evidence>
<dbReference type="NCBIfam" id="TIGR02304">
    <property type="entry name" value="aden_form_hyp"/>
    <property type="match status" value="1"/>
</dbReference>
<protein>
    <submittedName>
        <fullName evidence="1">Adenylate-forming enzyme</fullName>
    </submittedName>
</protein>
<sequence length="414" mass="48039">MFRKLGIVKEFLSVKNFRSKEALDAYQQEKLEDRLSSHGSVFYPNSRKLEDFPIINKKIFMENFEAINTVGIKKEEAFSVALASEESRNFSNKIGDISVGLSSGTSGSRGLFLVSEEESIRWAGYILKRMLPKPLLQQHKIAFFLRANSNLYESVNSRLIQFSFYDLLTPLEDHIELLNKTQPSILIAPAQVLRLLALSDRLEIYPKKIISVAEVLEEEDEVLIAQRFSQKVHQVYQCTEGFLAHTCEEGNLHLNEDRVYIEKEWIDKESGRFSPIITDFFRSSQPVIRYKLDDILVLEKEPCACGSVFTRIQKIEGRCDDILKVKDKKNESYLLFPDFVRRAIIRASDKVEEYAVEHKADGLHIYLQPLGLKDEVEKSLQKLYFEQGLEVLEHFYHPYQMGKLTDKRRRVKQL</sequence>
<name>A0A6S6SIE5_9BACT</name>
<dbReference type="EMBL" id="CACVAP010000053">
    <property type="protein sequence ID" value="CAA6808207.1"/>
    <property type="molecule type" value="Genomic_DNA"/>
</dbReference>
<dbReference type="InterPro" id="IPR053158">
    <property type="entry name" value="CapK_Type1_Caps_Biosynth"/>
</dbReference>
<organism evidence="1">
    <name type="scientific">uncultured Sulfurovum sp</name>
    <dbReference type="NCBI Taxonomy" id="269237"/>
    <lineage>
        <taxon>Bacteria</taxon>
        <taxon>Pseudomonadati</taxon>
        <taxon>Campylobacterota</taxon>
        <taxon>Epsilonproteobacteria</taxon>
        <taxon>Campylobacterales</taxon>
        <taxon>Sulfurovaceae</taxon>
        <taxon>Sulfurovum</taxon>
        <taxon>environmental samples</taxon>
    </lineage>
</organism>
<reference evidence="1" key="1">
    <citation type="submission" date="2020-01" db="EMBL/GenBank/DDBJ databases">
        <authorList>
            <person name="Meier V. D."/>
            <person name="Meier V D."/>
        </authorList>
    </citation>
    <scope>NUCLEOTIDE SEQUENCE</scope>
    <source>
        <strain evidence="1">HLG_WM_MAG_06</strain>
    </source>
</reference>
<dbReference type="AlphaFoldDB" id="A0A6S6SIE5"/>
<dbReference type="InterPro" id="IPR042099">
    <property type="entry name" value="ANL_N_sf"/>
</dbReference>
<accession>A0A6S6SIE5</accession>